<dbReference type="GO" id="GO:0000160">
    <property type="term" value="P:phosphorelay signal transduction system"/>
    <property type="evidence" value="ECO:0007669"/>
    <property type="project" value="InterPro"/>
</dbReference>
<comment type="caution">
    <text evidence="1">Lacks conserved residue(s) required for the propagation of feature annotation.</text>
</comment>
<dbReference type="EMBL" id="CP158297">
    <property type="protein sequence ID" value="XBV83838.1"/>
    <property type="molecule type" value="Genomic_DNA"/>
</dbReference>
<evidence type="ECO:0000256" key="1">
    <source>
        <dbReference type="PROSITE-ProRule" id="PRU00169"/>
    </source>
</evidence>
<protein>
    <recommendedName>
        <fullName evidence="2">Response regulatory domain-containing protein</fullName>
    </recommendedName>
</protein>
<dbReference type="InterPro" id="IPR001789">
    <property type="entry name" value="Sig_transdc_resp-reg_receiver"/>
</dbReference>
<dbReference type="AlphaFoldDB" id="A0AAU7U640"/>
<evidence type="ECO:0000313" key="3">
    <source>
        <dbReference type="EMBL" id="XBV83838.1"/>
    </source>
</evidence>
<dbReference type="RefSeq" id="WP_350241620.1">
    <property type="nucleotide sequence ID" value="NZ_CP158297.1"/>
</dbReference>
<gene>
    <name evidence="3" type="ORF">ABOD76_01950</name>
</gene>
<keyword evidence="3" id="KW-0614">Plasmid</keyword>
<dbReference type="KEGG" id="dsc:ABOD76_01950"/>
<name>A0AAU7U640_9DEIO</name>
<dbReference type="SUPFAM" id="SSF52172">
    <property type="entry name" value="CheY-like"/>
    <property type="match status" value="1"/>
</dbReference>
<geneLocation type="plasmid" evidence="3">
    <name>pDson01</name>
</geneLocation>
<dbReference type="Gene3D" id="3.40.50.2300">
    <property type="match status" value="1"/>
</dbReference>
<dbReference type="PROSITE" id="PS50110">
    <property type="entry name" value="RESPONSE_REGULATORY"/>
    <property type="match status" value="1"/>
</dbReference>
<feature type="domain" description="Response regulatory" evidence="2">
    <location>
        <begin position="5"/>
        <end position="43"/>
    </location>
</feature>
<dbReference type="InterPro" id="IPR011006">
    <property type="entry name" value="CheY-like_superfamily"/>
</dbReference>
<proteinExistence type="predicted"/>
<evidence type="ECO:0000259" key="2">
    <source>
        <dbReference type="PROSITE" id="PS50110"/>
    </source>
</evidence>
<sequence length="43" mass="4762">MTAARVLLIKDDPDILRILKLELQEAGYRVSTAESVMQGLTSD</sequence>
<accession>A0AAU7U640</accession>
<reference evidence="3" key="1">
    <citation type="submission" date="2024-06" db="EMBL/GenBank/DDBJ databases">
        <title>Draft Genome Sequence of Deinococcus sonorensis Type Strain KR-87, a Biofilm Producing Representative of the Genus Deinococcus.</title>
        <authorList>
            <person name="Boren L.S."/>
            <person name="Grosso R.A."/>
            <person name="Hugenberg-Cox A.N."/>
            <person name="Hill J.T.E."/>
            <person name="Albert C.M."/>
            <person name="Tuohy J.M."/>
        </authorList>
    </citation>
    <scope>NUCLEOTIDE SEQUENCE</scope>
    <source>
        <strain evidence="3">KR-87</strain>
        <plasmid evidence="3">pDson01</plasmid>
    </source>
</reference>
<organism evidence="3">
    <name type="scientific">Deinococcus sonorensis KR-87</name>
    <dbReference type="NCBI Taxonomy" id="694439"/>
    <lineage>
        <taxon>Bacteria</taxon>
        <taxon>Thermotogati</taxon>
        <taxon>Deinococcota</taxon>
        <taxon>Deinococci</taxon>
        <taxon>Deinococcales</taxon>
        <taxon>Deinococcaceae</taxon>
        <taxon>Deinococcus</taxon>
    </lineage>
</organism>